<dbReference type="InterPro" id="IPR020845">
    <property type="entry name" value="AMP-binding_CS"/>
</dbReference>
<protein>
    <submittedName>
        <fullName evidence="6">Amino acid adenylation domain-containing protein</fullName>
    </submittedName>
</protein>
<dbReference type="Gene3D" id="3.30.559.10">
    <property type="entry name" value="Chloramphenicol acetyltransferase-like domain"/>
    <property type="match status" value="2"/>
</dbReference>
<comment type="cofactor">
    <cofactor evidence="1">
        <name>pantetheine 4'-phosphate</name>
        <dbReference type="ChEBI" id="CHEBI:47942"/>
    </cofactor>
</comment>
<dbReference type="CDD" id="cd19531">
    <property type="entry name" value="LCL_NRPS-like"/>
    <property type="match status" value="1"/>
</dbReference>
<dbReference type="Pfam" id="PF00501">
    <property type="entry name" value="AMP-binding"/>
    <property type="match status" value="2"/>
</dbReference>
<dbReference type="Pfam" id="PF13193">
    <property type="entry name" value="AMP-binding_C"/>
    <property type="match status" value="1"/>
</dbReference>
<dbReference type="SUPFAM" id="SSF56801">
    <property type="entry name" value="Acetyl-CoA synthetase-like"/>
    <property type="match status" value="2"/>
</dbReference>
<evidence type="ECO:0000256" key="4">
    <source>
        <dbReference type="SAM" id="MobiDB-lite"/>
    </source>
</evidence>
<dbReference type="InterPro" id="IPR006162">
    <property type="entry name" value="Ppantetheine_attach_site"/>
</dbReference>
<evidence type="ECO:0000256" key="1">
    <source>
        <dbReference type="ARBA" id="ARBA00001957"/>
    </source>
</evidence>
<dbReference type="Gene3D" id="3.40.50.980">
    <property type="match status" value="2"/>
</dbReference>
<keyword evidence="3" id="KW-0597">Phosphoprotein</keyword>
<dbReference type="InterPro" id="IPR045851">
    <property type="entry name" value="AMP-bd_C_sf"/>
</dbReference>
<evidence type="ECO:0000313" key="7">
    <source>
        <dbReference type="Proteomes" id="UP001339911"/>
    </source>
</evidence>
<dbReference type="InterPro" id="IPR023213">
    <property type="entry name" value="CAT-like_dom_sf"/>
</dbReference>
<dbReference type="InterPro" id="IPR036736">
    <property type="entry name" value="ACP-like_sf"/>
</dbReference>
<evidence type="ECO:0000256" key="2">
    <source>
        <dbReference type="ARBA" id="ARBA00022450"/>
    </source>
</evidence>
<feature type="region of interest" description="Disordered" evidence="4">
    <location>
        <begin position="1315"/>
        <end position="1334"/>
    </location>
</feature>
<evidence type="ECO:0000313" key="6">
    <source>
        <dbReference type="EMBL" id="MEE6308477.1"/>
    </source>
</evidence>
<organism evidence="6 7">
    <name type="scientific">Plantactinospora veratri</name>
    <dbReference type="NCBI Taxonomy" id="1436122"/>
    <lineage>
        <taxon>Bacteria</taxon>
        <taxon>Bacillati</taxon>
        <taxon>Actinomycetota</taxon>
        <taxon>Actinomycetes</taxon>
        <taxon>Micromonosporales</taxon>
        <taxon>Micromonosporaceae</taxon>
        <taxon>Plantactinospora</taxon>
    </lineage>
</organism>
<name>A0ABU7SFW7_9ACTN</name>
<feature type="non-terminal residue" evidence="6">
    <location>
        <position position="2001"/>
    </location>
</feature>
<keyword evidence="7" id="KW-1185">Reference proteome</keyword>
<dbReference type="Gene3D" id="3.30.559.30">
    <property type="entry name" value="Nonribosomal peptide synthetase, condensation domain"/>
    <property type="match status" value="2"/>
</dbReference>
<evidence type="ECO:0000256" key="3">
    <source>
        <dbReference type="ARBA" id="ARBA00022553"/>
    </source>
</evidence>
<comment type="caution">
    <text evidence="6">The sequence shown here is derived from an EMBL/GenBank/DDBJ whole genome shotgun (WGS) entry which is preliminary data.</text>
</comment>
<dbReference type="PROSITE" id="PS00455">
    <property type="entry name" value="AMP_BINDING"/>
    <property type="match status" value="2"/>
</dbReference>
<dbReference type="SUPFAM" id="SSF47336">
    <property type="entry name" value="ACP-like"/>
    <property type="match status" value="1"/>
</dbReference>
<dbReference type="PANTHER" id="PTHR45527:SF1">
    <property type="entry name" value="FATTY ACID SYNTHASE"/>
    <property type="match status" value="1"/>
</dbReference>
<dbReference type="InterPro" id="IPR001242">
    <property type="entry name" value="Condensation_dom"/>
</dbReference>
<dbReference type="RefSeq" id="WP_331208755.1">
    <property type="nucleotide sequence ID" value="NZ_JAZGQL010000010.1"/>
</dbReference>
<evidence type="ECO:0000259" key="5">
    <source>
        <dbReference type="PROSITE" id="PS50075"/>
    </source>
</evidence>
<proteinExistence type="predicted"/>
<dbReference type="EMBL" id="JAZGQL010000010">
    <property type="protein sequence ID" value="MEE6308477.1"/>
    <property type="molecule type" value="Genomic_DNA"/>
</dbReference>
<dbReference type="Proteomes" id="UP001339911">
    <property type="component" value="Unassembled WGS sequence"/>
</dbReference>
<gene>
    <name evidence="6" type="ORF">V1634_16740</name>
</gene>
<accession>A0ABU7SFW7</accession>
<dbReference type="Pfam" id="PF00668">
    <property type="entry name" value="Condensation"/>
    <property type="match status" value="2"/>
</dbReference>
<reference evidence="6 7" key="1">
    <citation type="submission" date="2024-01" db="EMBL/GenBank/DDBJ databases">
        <title>Genome insights into Plantactinospora veratri sp. nov.</title>
        <authorList>
            <person name="Wang L."/>
        </authorList>
    </citation>
    <scope>NUCLEOTIDE SEQUENCE [LARGE SCALE GENOMIC DNA]</scope>
    <source>
        <strain evidence="6 7">NEAU-FHS4</strain>
    </source>
</reference>
<dbReference type="Gene3D" id="2.30.38.10">
    <property type="entry name" value="Luciferase, Domain 3"/>
    <property type="match status" value="1"/>
</dbReference>
<dbReference type="InterPro" id="IPR025110">
    <property type="entry name" value="AMP-bd_C"/>
</dbReference>
<dbReference type="InterPro" id="IPR020806">
    <property type="entry name" value="PKS_PP-bd"/>
</dbReference>
<dbReference type="SUPFAM" id="SSF52777">
    <property type="entry name" value="CoA-dependent acyltransferases"/>
    <property type="match status" value="4"/>
</dbReference>
<dbReference type="Gene3D" id="1.10.1200.10">
    <property type="entry name" value="ACP-like"/>
    <property type="match status" value="1"/>
</dbReference>
<dbReference type="InterPro" id="IPR010071">
    <property type="entry name" value="AA_adenyl_dom"/>
</dbReference>
<sequence>MTELSSRIDGLSPRRRALLEQLRRERSDAVRRRPEGAAAPLSSAQRRMWFLDQYDAGSAVYNVYVVVRLTGRLDGDALAEAVSGVARRHEILRTVYPSRDGRAEQVVLAPAPVPLPVRDLTGLPAAERYDAALAEAVTEARVPFDLRNGPLLRAALLRIDAEDHLFVLTMHHIAADGWSMGVLVQEVATGYASAVAGDAAALPAPPIQYADYAHWQRDRLASGALEAGLAYWRERLAGASAPVELPADRPRPPVRGDRGRRHLFSLDPELVARVRRLCRAHDVTLFMALLAAFTALLARYTGRADVPVGTPIANRTRPEFEGLIGFFVNTLVLRTDLHGNPTFREILHRVREVTLGAYEHQEVPFERLVEELRPDRDPGHTPLFQVMFVLQNAPLPPVTVPGLTMGVVDVHNDTAKFDLTLVMTELGDQVEGWLEYASDLFDDATVQRIATHYRTLLAGAVAAPERRLWELPVLDTGTRRRMVREWNRTATPPSSITAVHQRIATLAAAEPDRIAVAGAELRLRYRELDRRANALAHRLRERGVGPDVPVGVCLERSVDLVVTLLAVHRAGGAYLPLDPDLPRQRLDYLLDDAGAAAVVARPDHPLAATAAALVLPYGWAATAPEADAPSAGEVTGDHLGYVIYTSGTTGQPKGVASTHRGMVNRLEWMAAEYPLTGEDRILQKTPASFDVSVWEFFWPLMAGAAIVVARPDGHRDPGYLAELIVDERVTVVHFVPSMLRAFLDHPGAARCTGLRHVVCSGEALAPDLLARFFEVLPGSGLHNLYGPTEASIDVTAWACRPEDSAGTVPIGRPIANTRTYVLDPWLNPVPVGVPGELYLAGTGLARGYLNRPALTAERFVPDPFGDEPGGRLYRTGDRARYRPDGAIEYLDRMDRQVKIRGLRVEPGEIEAALHTHPSVARAAVVARTEPTGPARLVGYVVGAGTPPSVADLRDHLLDRLPEHMVPATFVFLESLPLTPSGKVDRAALPEPDDTRPEIGEFVAPAGPVEEALARIWADLLGLDRVGAGDSFFALGGDSIRSIQMLSRAREEAGLDLSLRQVFGEPTIRALARAGRPRPERGPATAAGEPFGLLSEADRRRLPEDVVDAYPLSVLQHGMIFDNEYRSDFSIYHDVFGFHLRGPFDATALDTAVARLVARHPVLRTSIDLAGYAEPLQLVWREGRVPVRVADLRGLDPAAQRERIAAWTDAEKVRPFDWTVPALLRVQVHRLGDDEFRFSLSCSNTILDGWSVSTLLTELFRAYDAELTSATGSDPPVPRSTFRDFVAAERACLDDEETRRFWRERLADAVATPLPRWPRPAEAPTSADGGRRRRRVRAVPVDEPVEIGLRRLARSTGVPLKSVLVAAHLKVVAVLAGHDRAVTGMVTNGRLEEPDADRVLGLFLNVVPLVADLAGGDWAAVVRQVFDAERALLPHRRYPATRLRPAVGQEWFETAVNFVNFHVYDALGDLGALELLDVSTFDDTNFPLWTEFSVNPRSGRVELELSYDAAVLADEQVGAIGGYYAAVLAAMAVDPSTRPDRVDLLPAASREWLLSEVAGDRAADVGAEGSVFDRLAGVVESSGPAVALTDGSGVSVSFAEVGELVGRLAGVLRSVGVVRESAVGVCVSRGVDLPVIVLAVWWAGGVYVPLDPSLPGRRLAEMAEAAGVSVLVSAVDGVAVPGFGGAVVDVSGGVAGLVAGSVVGGSVVVPVVPVVGQGAFVVFTSGSTGRPKGVVVEHGGLWNRLVWMWEGFGFGVGEVVCQKTSVGFVDSVWELVGGLLAGVRSVVVPDEVARDPVRLVDVLGRERVTRLWLVPSLLRAVLDAVPDLGSRLPELRMWVSSGEALPWSLWHRFHTAMPHARLFNLYGTSEIWDATWHDPYANPVSPVAASVPVGRPIRGVRVYVLDGVGGLVPVGVPGELWVGGVGVSRGYLGEPGLTADRFRPDPFGVSGGRMYRTGDLACVLPDGQVQFLGRVDHQVKVRGVRVEPAEVEAALERHPDVR</sequence>
<dbReference type="InterPro" id="IPR042099">
    <property type="entry name" value="ANL_N_sf"/>
</dbReference>
<dbReference type="Gene3D" id="3.30.300.30">
    <property type="match status" value="2"/>
</dbReference>
<dbReference type="PROSITE" id="PS50075">
    <property type="entry name" value="CARRIER"/>
    <property type="match status" value="1"/>
</dbReference>
<dbReference type="PANTHER" id="PTHR45527">
    <property type="entry name" value="NONRIBOSOMAL PEPTIDE SYNTHETASE"/>
    <property type="match status" value="1"/>
</dbReference>
<dbReference type="Pfam" id="PF00550">
    <property type="entry name" value="PP-binding"/>
    <property type="match status" value="1"/>
</dbReference>
<dbReference type="CDD" id="cd05930">
    <property type="entry name" value="A_NRPS"/>
    <property type="match status" value="1"/>
</dbReference>
<dbReference type="InterPro" id="IPR009081">
    <property type="entry name" value="PP-bd_ACP"/>
</dbReference>
<dbReference type="PROSITE" id="PS00012">
    <property type="entry name" value="PHOSPHOPANTETHEINE"/>
    <property type="match status" value="1"/>
</dbReference>
<feature type="domain" description="Carrier" evidence="5">
    <location>
        <begin position="1003"/>
        <end position="1078"/>
    </location>
</feature>
<dbReference type="SMART" id="SM00823">
    <property type="entry name" value="PKS_PP"/>
    <property type="match status" value="1"/>
</dbReference>
<dbReference type="InterPro" id="IPR000873">
    <property type="entry name" value="AMP-dep_synth/lig_dom"/>
</dbReference>
<dbReference type="CDD" id="cd17646">
    <property type="entry name" value="A_NRPS_AB3403-like"/>
    <property type="match status" value="1"/>
</dbReference>
<dbReference type="Gene3D" id="3.40.50.12780">
    <property type="entry name" value="N-terminal domain of ligase-like"/>
    <property type="match status" value="1"/>
</dbReference>
<keyword evidence="2" id="KW-0596">Phosphopantetheine</keyword>
<dbReference type="NCBIfam" id="TIGR01733">
    <property type="entry name" value="AA-adenyl-dom"/>
    <property type="match status" value="2"/>
</dbReference>